<dbReference type="Gene3D" id="2.60.120.740">
    <property type="match status" value="1"/>
</dbReference>
<dbReference type="PANTHER" id="PTHR35991:SF1">
    <property type="entry name" value="CA-RESPONSIVE PROTEIN"/>
    <property type="match status" value="1"/>
</dbReference>
<evidence type="ECO:0000313" key="3">
    <source>
        <dbReference type="EMBL" id="PKI43974.1"/>
    </source>
</evidence>
<name>A0A2I0IJ19_PUNGR</name>
<dbReference type="AlphaFoldDB" id="A0A2I0IJ19"/>
<gene>
    <name evidence="3" type="ORF">CRG98_035650</name>
</gene>
<keyword evidence="4" id="KW-1185">Reference proteome</keyword>
<dbReference type="GO" id="GO:0030246">
    <property type="term" value="F:carbohydrate binding"/>
    <property type="evidence" value="ECO:0007669"/>
    <property type="project" value="InterPro"/>
</dbReference>
<dbReference type="STRING" id="22663.A0A2I0IJ19"/>
<dbReference type="Pfam" id="PF02140">
    <property type="entry name" value="SUEL_Lectin"/>
    <property type="match status" value="1"/>
</dbReference>
<feature type="domain" description="SUEL-type lectin" evidence="2">
    <location>
        <begin position="196"/>
        <end position="279"/>
    </location>
</feature>
<evidence type="ECO:0000313" key="4">
    <source>
        <dbReference type="Proteomes" id="UP000233551"/>
    </source>
</evidence>
<dbReference type="EMBL" id="PGOL01002959">
    <property type="protein sequence ID" value="PKI43974.1"/>
    <property type="molecule type" value="Genomic_DNA"/>
</dbReference>
<feature type="compositionally biased region" description="Basic and acidic residues" evidence="1">
    <location>
        <begin position="170"/>
        <end position="189"/>
    </location>
</feature>
<comment type="caution">
    <text evidence="3">The sequence shown here is derived from an EMBL/GenBank/DDBJ whole genome shotgun (WGS) entry which is preliminary data.</text>
</comment>
<evidence type="ECO:0000256" key="1">
    <source>
        <dbReference type="SAM" id="MobiDB-lite"/>
    </source>
</evidence>
<sequence length="279" mass="30319">MKPPCRIPLDGEKWPWGSGPVLLVGLFQCALGFLWAVSEFIPPAALTSDVLSLSSVRSVLLPERLKLIRYFSFWGVVPRGSVGEGVSVSGWWVAQTGAGVSVRSAETLGGRRVGFGVEDGCCFSLRWRCCDDEVGVVTGLKERVPDRDSDPIQGQGPKRKKKRARKKSKRPDLDKEEEHSTGGGDEKKAVGSGSSADLGFLDKPELICLYPFTSLGSATQRRIKQQYDELVTSHYSKGLTLAQICIGQNSCTVPVTPEIFGRDPCPSVMKKLSAEVICS</sequence>
<dbReference type="Proteomes" id="UP000233551">
    <property type="component" value="Unassembled WGS sequence"/>
</dbReference>
<dbReference type="PROSITE" id="PS50228">
    <property type="entry name" value="SUEL_LECTIN"/>
    <property type="match status" value="1"/>
</dbReference>
<accession>A0A2I0IJ19</accession>
<dbReference type="PANTHER" id="PTHR35991">
    <property type="entry name" value="CA-RESPONSIVE PROTEIN"/>
    <property type="match status" value="1"/>
</dbReference>
<evidence type="ECO:0000259" key="2">
    <source>
        <dbReference type="PROSITE" id="PS50228"/>
    </source>
</evidence>
<feature type="region of interest" description="Disordered" evidence="1">
    <location>
        <begin position="142"/>
        <end position="194"/>
    </location>
</feature>
<reference evidence="3 4" key="1">
    <citation type="submission" date="2017-11" db="EMBL/GenBank/DDBJ databases">
        <title>De-novo sequencing of pomegranate (Punica granatum L.) genome.</title>
        <authorList>
            <person name="Akparov Z."/>
            <person name="Amiraslanov A."/>
            <person name="Hajiyeva S."/>
            <person name="Abbasov M."/>
            <person name="Kaur K."/>
            <person name="Hamwieh A."/>
            <person name="Solovyev V."/>
            <person name="Salamov A."/>
            <person name="Braich B."/>
            <person name="Kosarev P."/>
            <person name="Mahmoud A."/>
            <person name="Hajiyev E."/>
            <person name="Babayeva S."/>
            <person name="Izzatullayeva V."/>
            <person name="Mammadov A."/>
            <person name="Mammadov A."/>
            <person name="Sharifova S."/>
            <person name="Ojaghi J."/>
            <person name="Eynullazada K."/>
            <person name="Bayramov B."/>
            <person name="Abdulazimova A."/>
            <person name="Shahmuradov I."/>
        </authorList>
    </citation>
    <scope>NUCLEOTIDE SEQUENCE [LARGE SCALE GENOMIC DNA]</scope>
    <source>
        <strain evidence="4">cv. AG2017</strain>
        <tissue evidence="3">Leaf</tissue>
    </source>
</reference>
<feature type="compositionally biased region" description="Basic residues" evidence="1">
    <location>
        <begin position="157"/>
        <end position="169"/>
    </location>
</feature>
<organism evidence="3 4">
    <name type="scientific">Punica granatum</name>
    <name type="common">Pomegranate</name>
    <dbReference type="NCBI Taxonomy" id="22663"/>
    <lineage>
        <taxon>Eukaryota</taxon>
        <taxon>Viridiplantae</taxon>
        <taxon>Streptophyta</taxon>
        <taxon>Embryophyta</taxon>
        <taxon>Tracheophyta</taxon>
        <taxon>Spermatophyta</taxon>
        <taxon>Magnoliopsida</taxon>
        <taxon>eudicotyledons</taxon>
        <taxon>Gunneridae</taxon>
        <taxon>Pentapetalae</taxon>
        <taxon>rosids</taxon>
        <taxon>malvids</taxon>
        <taxon>Myrtales</taxon>
        <taxon>Lythraceae</taxon>
        <taxon>Punica</taxon>
    </lineage>
</organism>
<dbReference type="InterPro" id="IPR000922">
    <property type="entry name" value="Lectin_gal-bd_dom"/>
</dbReference>
<protein>
    <recommendedName>
        <fullName evidence="2">SUEL-type lectin domain-containing protein</fullName>
    </recommendedName>
</protein>
<proteinExistence type="predicted"/>
<dbReference type="InterPro" id="IPR043159">
    <property type="entry name" value="Lectin_gal-bd_sf"/>
</dbReference>